<gene>
    <name evidence="1" type="ORF">Tci_045178</name>
</gene>
<accession>A0A6L2MHJ4</accession>
<dbReference type="AlphaFoldDB" id="A0A6L2MHJ4"/>
<sequence>MAGVVGVCGVGSGVGTAEVVLGGGEKKRVAASDIVDRIDRKVGNLFGFAGKSSPEKFSGGGGVVAGGGLG</sequence>
<comment type="caution">
    <text evidence="1">The sequence shown here is derived from an EMBL/GenBank/DDBJ whole genome shotgun (WGS) entry which is preliminary data.</text>
</comment>
<reference evidence="1" key="1">
    <citation type="journal article" date="2019" name="Sci. Rep.">
        <title>Draft genome of Tanacetum cinerariifolium, the natural source of mosquito coil.</title>
        <authorList>
            <person name="Yamashiro T."/>
            <person name="Shiraishi A."/>
            <person name="Satake H."/>
            <person name="Nakayama K."/>
        </authorList>
    </citation>
    <scope>NUCLEOTIDE SEQUENCE</scope>
</reference>
<organism evidence="1">
    <name type="scientific">Tanacetum cinerariifolium</name>
    <name type="common">Dalmatian daisy</name>
    <name type="synonym">Chrysanthemum cinerariifolium</name>
    <dbReference type="NCBI Taxonomy" id="118510"/>
    <lineage>
        <taxon>Eukaryota</taxon>
        <taxon>Viridiplantae</taxon>
        <taxon>Streptophyta</taxon>
        <taxon>Embryophyta</taxon>
        <taxon>Tracheophyta</taxon>
        <taxon>Spermatophyta</taxon>
        <taxon>Magnoliopsida</taxon>
        <taxon>eudicotyledons</taxon>
        <taxon>Gunneridae</taxon>
        <taxon>Pentapetalae</taxon>
        <taxon>asterids</taxon>
        <taxon>campanulids</taxon>
        <taxon>Asterales</taxon>
        <taxon>Asteraceae</taxon>
        <taxon>Asteroideae</taxon>
        <taxon>Anthemideae</taxon>
        <taxon>Anthemidinae</taxon>
        <taxon>Tanacetum</taxon>
    </lineage>
</organism>
<name>A0A6L2MHJ4_TANCI</name>
<protein>
    <submittedName>
        <fullName evidence="1">Uncharacterized protein</fullName>
    </submittedName>
</protein>
<proteinExistence type="predicted"/>
<dbReference type="EMBL" id="BKCJ010006641">
    <property type="protein sequence ID" value="GEU73200.1"/>
    <property type="molecule type" value="Genomic_DNA"/>
</dbReference>
<evidence type="ECO:0000313" key="1">
    <source>
        <dbReference type="EMBL" id="GEU73200.1"/>
    </source>
</evidence>